<protein>
    <submittedName>
        <fullName evidence="1">Uncharacterized protein</fullName>
    </submittedName>
</protein>
<proteinExistence type="predicted"/>
<evidence type="ECO:0000313" key="2">
    <source>
        <dbReference type="Proteomes" id="UP000003174"/>
    </source>
</evidence>
<gene>
    <name evidence="1" type="ORF">EUBHAL_00868</name>
</gene>
<name>C0ETY5_9FIRM</name>
<dbReference type="Proteomes" id="UP000003174">
    <property type="component" value="Unassembled WGS sequence"/>
</dbReference>
<reference evidence="1 2" key="2">
    <citation type="submission" date="2009-02" db="EMBL/GenBank/DDBJ databases">
        <title>Draft genome sequence of Eubacterium hallii (DSM 3353).</title>
        <authorList>
            <person name="Sudarsanam P."/>
            <person name="Ley R."/>
            <person name="Guruge J."/>
            <person name="Turnbaugh P.J."/>
            <person name="Mahowald M."/>
            <person name="Liep D."/>
            <person name="Gordon J."/>
        </authorList>
    </citation>
    <scope>NUCLEOTIDE SEQUENCE [LARGE SCALE GENOMIC DNA]</scope>
    <source>
        <strain evidence="1 2">DSM 3353</strain>
    </source>
</reference>
<dbReference type="EMBL" id="ACEP01000046">
    <property type="protein sequence ID" value="EEG37276.1"/>
    <property type="molecule type" value="Genomic_DNA"/>
</dbReference>
<evidence type="ECO:0000313" key="1">
    <source>
        <dbReference type="EMBL" id="EEG37276.1"/>
    </source>
</evidence>
<dbReference type="AlphaFoldDB" id="C0ETY5"/>
<accession>C0ETY5</accession>
<sequence>MLYLASGVLCVDSSENQLEDFGDSPKGCDFMRKYNESIIVY</sequence>
<organism evidence="1 2">
    <name type="scientific">Anaerobutyricum hallii DSM 3353</name>
    <dbReference type="NCBI Taxonomy" id="411469"/>
    <lineage>
        <taxon>Bacteria</taxon>
        <taxon>Bacillati</taxon>
        <taxon>Bacillota</taxon>
        <taxon>Clostridia</taxon>
        <taxon>Lachnospirales</taxon>
        <taxon>Lachnospiraceae</taxon>
        <taxon>Anaerobutyricum</taxon>
    </lineage>
</organism>
<comment type="caution">
    <text evidence="1">The sequence shown here is derived from an EMBL/GenBank/DDBJ whole genome shotgun (WGS) entry which is preliminary data.</text>
</comment>
<reference evidence="1 2" key="1">
    <citation type="submission" date="2009-01" db="EMBL/GenBank/DDBJ databases">
        <authorList>
            <person name="Fulton L."/>
            <person name="Clifton S."/>
            <person name="Fulton B."/>
            <person name="Xu J."/>
            <person name="Minx P."/>
            <person name="Pepin K.H."/>
            <person name="Johnson M."/>
            <person name="Bhonagiri V."/>
            <person name="Nash W.E."/>
            <person name="Mardis E.R."/>
            <person name="Wilson R.K."/>
        </authorList>
    </citation>
    <scope>NUCLEOTIDE SEQUENCE [LARGE SCALE GENOMIC DNA]</scope>
    <source>
        <strain evidence="1 2">DSM 3353</strain>
    </source>
</reference>